<keyword evidence="1" id="KW-0472">Membrane</keyword>
<evidence type="ECO:0000313" key="3">
    <source>
        <dbReference type="Proteomes" id="UP000436468"/>
    </source>
</evidence>
<evidence type="ECO:0000256" key="1">
    <source>
        <dbReference type="SAM" id="Phobius"/>
    </source>
</evidence>
<keyword evidence="3" id="KW-1185">Reference proteome</keyword>
<feature type="transmembrane region" description="Helical" evidence="1">
    <location>
        <begin position="158"/>
        <end position="180"/>
    </location>
</feature>
<keyword evidence="1" id="KW-0812">Transmembrane</keyword>
<sequence length="191" mass="20350">MVTLSVARNWIYDDSVAAVCCYTAFAPRWWWKARPSDLYLTEPTTMITLGPLLVFLVIGFFAWLLFTLAVFALPVFAGVTIGLWAFHTGAGALGGIAVALVAGAATFGIGQLALALVAWTWLRLLVIIFYVAPATVAGYSATHGIAQMAMSSPTWQTVFAVVGAVAVSITAFIRFTGMAADGPTRQRLARG</sequence>
<comment type="caution">
    <text evidence="2">The sequence shown here is derived from an EMBL/GenBank/DDBJ whole genome shotgun (WGS) entry which is preliminary data.</text>
</comment>
<dbReference type="Proteomes" id="UP000436468">
    <property type="component" value="Unassembled WGS sequence"/>
</dbReference>
<name>A0A844SRQ5_9BRAD</name>
<feature type="transmembrane region" description="Helical" evidence="1">
    <location>
        <begin position="53"/>
        <end position="86"/>
    </location>
</feature>
<feature type="transmembrane region" description="Helical" evidence="1">
    <location>
        <begin position="92"/>
        <end position="117"/>
    </location>
</feature>
<keyword evidence="1" id="KW-1133">Transmembrane helix</keyword>
<accession>A0A844SRQ5</accession>
<dbReference type="EMBL" id="WQNF01000007">
    <property type="protein sequence ID" value="MVT66042.1"/>
    <property type="molecule type" value="Genomic_DNA"/>
</dbReference>
<evidence type="ECO:0000313" key="2">
    <source>
        <dbReference type="EMBL" id="MVT66042.1"/>
    </source>
</evidence>
<reference evidence="2 3" key="1">
    <citation type="submission" date="2019-12" db="EMBL/GenBank/DDBJ databases">
        <title>Draft genome sequences Bradyrhizobium cajani AMBPC1010, Bradyrhizobium pachyrhizi AMBPC1040 and Bradyrhizobium yuanmingense ALSPC3051, three plant growth promoting strains isolated from nodules of Cajanus cajan L. in Dominican Republic.</title>
        <authorList>
            <person name="Flores-Felix J.D."/>
            <person name="Araujo J."/>
            <person name="Diaz-Alcantara C."/>
            <person name="Gonzalez-Andres F."/>
            <person name="Velazquez E."/>
        </authorList>
    </citation>
    <scope>NUCLEOTIDE SEQUENCE [LARGE SCALE GENOMIC DNA]</scope>
    <source>
        <strain evidence="2 3">1040</strain>
    </source>
</reference>
<organism evidence="2 3">
    <name type="scientific">Bradyrhizobium pachyrhizi</name>
    <dbReference type="NCBI Taxonomy" id="280333"/>
    <lineage>
        <taxon>Bacteria</taxon>
        <taxon>Pseudomonadati</taxon>
        <taxon>Pseudomonadota</taxon>
        <taxon>Alphaproteobacteria</taxon>
        <taxon>Hyphomicrobiales</taxon>
        <taxon>Nitrobacteraceae</taxon>
        <taxon>Bradyrhizobium</taxon>
    </lineage>
</organism>
<feature type="transmembrane region" description="Helical" evidence="1">
    <location>
        <begin position="124"/>
        <end position="146"/>
    </location>
</feature>
<gene>
    <name evidence="2" type="ORF">GPL21_13095</name>
</gene>
<proteinExistence type="predicted"/>
<dbReference type="AlphaFoldDB" id="A0A844SRQ5"/>
<protein>
    <submittedName>
        <fullName evidence="2">Uncharacterized protein</fullName>
    </submittedName>
</protein>